<feature type="domain" description="SGNH hydrolase-type esterase" evidence="1">
    <location>
        <begin position="25"/>
        <end position="191"/>
    </location>
</feature>
<dbReference type="Gene3D" id="3.40.50.1110">
    <property type="entry name" value="SGNH hydrolase"/>
    <property type="match status" value="1"/>
</dbReference>
<organism evidence="2 3">
    <name type="scientific">Arcanobacterium haemolyticum (strain ATCC 9345 / DSM 20595 / CCM 5947 / CCUG 17215 / LMG 16163 / NBRC 15585 / NCTC 8452 / 11018)</name>
    <dbReference type="NCBI Taxonomy" id="644284"/>
    <lineage>
        <taxon>Bacteria</taxon>
        <taxon>Bacillati</taxon>
        <taxon>Actinomycetota</taxon>
        <taxon>Actinomycetes</taxon>
        <taxon>Actinomycetales</taxon>
        <taxon>Actinomycetaceae</taxon>
        <taxon>Arcanobacterium</taxon>
    </lineage>
</organism>
<proteinExistence type="predicted"/>
<dbReference type="SUPFAM" id="SSF52266">
    <property type="entry name" value="SGNH hydrolase"/>
    <property type="match status" value="1"/>
</dbReference>
<gene>
    <name evidence="2" type="ordered locus">Arch_0343</name>
</gene>
<keyword evidence="3" id="KW-1185">Reference proteome</keyword>
<evidence type="ECO:0000259" key="1">
    <source>
        <dbReference type="Pfam" id="PF13472"/>
    </source>
</evidence>
<accession>D7BMF1</accession>
<protein>
    <submittedName>
        <fullName evidence="2">Acyl-CoA thioesterase I</fullName>
    </submittedName>
</protein>
<dbReference type="eggNOG" id="COG2755">
    <property type="taxonomic scope" value="Bacteria"/>
</dbReference>
<dbReference type="AlphaFoldDB" id="D7BMF1"/>
<dbReference type="KEGG" id="ahe:Arch_0343"/>
<name>D7BMF1_ARCHD</name>
<dbReference type="Pfam" id="PF13472">
    <property type="entry name" value="Lipase_GDSL_2"/>
    <property type="match status" value="1"/>
</dbReference>
<dbReference type="InterPro" id="IPR036514">
    <property type="entry name" value="SGNH_hydro_sf"/>
</dbReference>
<sequence>MIDTLIVEELGMSNIETEHPTRIFFIGDELVAGFGDARAMGWTGRVMARTACEPPLMHLTLATPGEGTEALASRWENDIVPRLDRDAENRLVIGLGSHDLESSLSLARSRLYVANILDNAMSMGLAPFVVGPPPRNDQPLRNQNDLSQAYEQACTRRNIPYVDCFTPLYNHEQWATDMSMNASYTPRQAGYGLMAWLVLHKGWHDWLGITQPDVM</sequence>
<reference evidence="2 3" key="1">
    <citation type="journal article" date="2010" name="Stand. Genomic Sci.">
        <title>Complete genome sequence of Arcanobacterium haemolyticum type strain (11018).</title>
        <authorList>
            <person name="Yasawong M."/>
            <person name="Teshima H."/>
            <person name="Lapidus A."/>
            <person name="Nolan M."/>
            <person name="Lucas S."/>
            <person name="Glavina Del Rio T."/>
            <person name="Tice H."/>
            <person name="Cheng J."/>
            <person name="Bruce D."/>
            <person name="Detter C."/>
            <person name="Tapia R."/>
            <person name="Han C."/>
            <person name="Goodwin L."/>
            <person name="Pitluck S."/>
            <person name="Liolios K."/>
            <person name="Ivanova N."/>
            <person name="Mavromatis K."/>
            <person name="Mikhailova N."/>
            <person name="Pati A."/>
            <person name="Chen A."/>
            <person name="Palaniappan K."/>
            <person name="Land M."/>
            <person name="Hauser L."/>
            <person name="Chang Y."/>
            <person name="Jeffries C."/>
            <person name="Rohde M."/>
            <person name="Sikorski J."/>
            <person name="Pukall R."/>
            <person name="Goker M."/>
            <person name="Woyke T."/>
            <person name="Bristow J."/>
            <person name="Eisen J."/>
            <person name="Markowitz V."/>
            <person name="Hugenholtz P."/>
            <person name="Kyrpides N."/>
            <person name="Klenk H."/>
        </authorList>
    </citation>
    <scope>NUCLEOTIDE SEQUENCE [LARGE SCALE GENOMIC DNA]</scope>
    <source>
        <strain evidence="3">ATCC 9345 / DSM 20595 / CCUG 17215 / LMG 16163 / NBRC 15585 / NCTC 8452 / 11018</strain>
    </source>
</reference>
<dbReference type="STRING" id="644284.Arch_0343"/>
<dbReference type="EMBL" id="CP002045">
    <property type="protein sequence ID" value="ADH92100.1"/>
    <property type="molecule type" value="Genomic_DNA"/>
</dbReference>
<dbReference type="HOGENOM" id="CLU_088196_0_0_11"/>
<dbReference type="InterPro" id="IPR013830">
    <property type="entry name" value="SGNH_hydro"/>
</dbReference>
<dbReference type="Proteomes" id="UP000000376">
    <property type="component" value="Chromosome"/>
</dbReference>
<evidence type="ECO:0000313" key="3">
    <source>
        <dbReference type="Proteomes" id="UP000000376"/>
    </source>
</evidence>
<evidence type="ECO:0000313" key="2">
    <source>
        <dbReference type="EMBL" id="ADH92100.1"/>
    </source>
</evidence>